<gene>
    <name evidence="7" type="ORF">FNJ47_09375</name>
</gene>
<dbReference type="Gene3D" id="1.10.443.10">
    <property type="entry name" value="Intergrase catalytic core"/>
    <property type="match status" value="1"/>
</dbReference>
<evidence type="ECO:0000259" key="6">
    <source>
        <dbReference type="PROSITE" id="PS51898"/>
    </source>
</evidence>
<dbReference type="AlphaFoldDB" id="A0A6P1BCC7"/>
<organism evidence="7 8">
    <name type="scientific">Bradyrhizobium uaiense</name>
    <dbReference type="NCBI Taxonomy" id="2594946"/>
    <lineage>
        <taxon>Bacteria</taxon>
        <taxon>Pseudomonadati</taxon>
        <taxon>Pseudomonadota</taxon>
        <taxon>Alphaproteobacteria</taxon>
        <taxon>Hyphomicrobiales</taxon>
        <taxon>Nitrobacteraceae</taxon>
        <taxon>Bradyrhizobium</taxon>
    </lineage>
</organism>
<dbReference type="EMBL" id="VKHP01000025">
    <property type="protein sequence ID" value="NEU96035.1"/>
    <property type="molecule type" value="Genomic_DNA"/>
</dbReference>
<accession>A0A6P1BCC7</accession>
<dbReference type="SUPFAM" id="SSF56349">
    <property type="entry name" value="DNA breaking-rejoining enzymes"/>
    <property type="match status" value="1"/>
</dbReference>
<dbReference type="GO" id="GO:0003677">
    <property type="term" value="F:DNA binding"/>
    <property type="evidence" value="ECO:0007669"/>
    <property type="project" value="UniProtKB-KW"/>
</dbReference>
<dbReference type="InterPro" id="IPR013762">
    <property type="entry name" value="Integrase-like_cat_sf"/>
</dbReference>
<dbReference type="Proteomes" id="UP000468531">
    <property type="component" value="Unassembled WGS sequence"/>
</dbReference>
<dbReference type="RefSeq" id="WP_163152771.1">
    <property type="nucleotide sequence ID" value="NZ_VKHP01000025.1"/>
</dbReference>
<evidence type="ECO:0000256" key="4">
    <source>
        <dbReference type="ARBA" id="ARBA00023172"/>
    </source>
</evidence>
<name>A0A6P1BCC7_9BRAD</name>
<dbReference type="InterPro" id="IPR010998">
    <property type="entry name" value="Integrase_recombinase_N"/>
</dbReference>
<protein>
    <submittedName>
        <fullName evidence="7">Tyrosine-type recombinase/integrase</fullName>
    </submittedName>
</protein>
<proteinExistence type="inferred from homology"/>
<dbReference type="Gene3D" id="1.10.150.130">
    <property type="match status" value="1"/>
</dbReference>
<dbReference type="PANTHER" id="PTHR30349">
    <property type="entry name" value="PHAGE INTEGRASE-RELATED"/>
    <property type="match status" value="1"/>
</dbReference>
<dbReference type="InterPro" id="IPR050090">
    <property type="entry name" value="Tyrosine_recombinase_XerCD"/>
</dbReference>
<dbReference type="GO" id="GO:0006310">
    <property type="term" value="P:DNA recombination"/>
    <property type="evidence" value="ECO:0007669"/>
    <property type="project" value="UniProtKB-KW"/>
</dbReference>
<feature type="domain" description="Tyr recombinase" evidence="6">
    <location>
        <begin position="332"/>
        <end position="532"/>
    </location>
</feature>
<comment type="similarity">
    <text evidence="1">Belongs to the 'phage' integrase family.</text>
</comment>
<evidence type="ECO:0000313" key="7">
    <source>
        <dbReference type="EMBL" id="NEU96035.1"/>
    </source>
</evidence>
<dbReference type="PANTHER" id="PTHR30349:SF64">
    <property type="entry name" value="PROPHAGE INTEGRASE INTD-RELATED"/>
    <property type="match status" value="1"/>
</dbReference>
<keyword evidence="4" id="KW-0233">DNA recombination</keyword>
<sequence length="540" mass="61752">MALRMVALNRLADNRWIARKVIPQDVREEYARLYKVKREVHLKLPADTPKHEAKVRLAEWVSEVETQIATLRAERNGEGQPLTKLNAIALAGRWYTWFVGQYEGDPGPPKRWREMSDHLVWNVIYPEAPESYHENPKADPHWEWQKEPEVREAVRPQVAELARVATFLASEGKALNAAAYVLFVDAVSDNLLPAITLLERRANGDYSPDDTPEGFPPFTDGPRRTTGISCWDLFEAFVKAIKPADNTVQRWRAVFLWMQRHFADIGADGITEETARTWVRGLVTAERSATTVREVWLSSSRRVFGWGAEHKHVRKNPFADIKVDVPRRARSRETKAFTEQEARTILMASSAIKDPKTPWERARRWVPWLCAYSGARAGEVTQLRAEDIEKRGSFYFMKLMPDAGTIKTRKARVVPLHEHLIAQGFLEMVRSVGKGALFYDDKTPHRASSDPMNPRRSRAGNARGDLAEWVREQGVRDPELSPTHAWRHTFKQIAERVEITEKLHDAITGHAPASEGRKYGQPTAEDMATAMKKFPRYKVD</sequence>
<keyword evidence="8" id="KW-1185">Reference proteome</keyword>
<keyword evidence="2" id="KW-0229">DNA integration</keyword>
<dbReference type="InterPro" id="IPR002104">
    <property type="entry name" value="Integrase_catalytic"/>
</dbReference>
<keyword evidence="3" id="KW-0238">DNA-binding</keyword>
<comment type="caution">
    <text evidence="7">The sequence shown here is derived from an EMBL/GenBank/DDBJ whole genome shotgun (WGS) entry which is preliminary data.</text>
</comment>
<reference evidence="7 8" key="1">
    <citation type="journal article" date="2020" name="Arch. Microbiol.">
        <title>Bradyrhizobium uaiense sp. nov., a new highly efficient cowpea symbiont.</title>
        <authorList>
            <person name="Cabral Michel D."/>
            <person name="Azarias Guimaraes A."/>
            <person name="Martins da Costa E."/>
            <person name="Soares de Carvalho T."/>
            <person name="Balsanelli E."/>
            <person name="Willems A."/>
            <person name="Maltempi de Souza E."/>
            <person name="de Souza Moreira F.M."/>
        </authorList>
    </citation>
    <scope>NUCLEOTIDE SEQUENCE [LARGE SCALE GENOMIC DNA]</scope>
    <source>
        <strain evidence="7 8">UFLA 03-164</strain>
    </source>
</reference>
<dbReference type="GO" id="GO:0015074">
    <property type="term" value="P:DNA integration"/>
    <property type="evidence" value="ECO:0007669"/>
    <property type="project" value="UniProtKB-KW"/>
</dbReference>
<evidence type="ECO:0000256" key="2">
    <source>
        <dbReference type="ARBA" id="ARBA00022908"/>
    </source>
</evidence>
<evidence type="ECO:0000256" key="1">
    <source>
        <dbReference type="ARBA" id="ARBA00008857"/>
    </source>
</evidence>
<dbReference type="InterPro" id="IPR011010">
    <property type="entry name" value="DNA_brk_join_enz"/>
</dbReference>
<dbReference type="PROSITE" id="PS51898">
    <property type="entry name" value="TYR_RECOMBINASE"/>
    <property type="match status" value="1"/>
</dbReference>
<feature type="region of interest" description="Disordered" evidence="5">
    <location>
        <begin position="443"/>
        <end position="463"/>
    </location>
</feature>
<evidence type="ECO:0000256" key="5">
    <source>
        <dbReference type="SAM" id="MobiDB-lite"/>
    </source>
</evidence>
<evidence type="ECO:0000313" key="8">
    <source>
        <dbReference type="Proteomes" id="UP000468531"/>
    </source>
</evidence>
<evidence type="ECO:0000256" key="3">
    <source>
        <dbReference type="ARBA" id="ARBA00023125"/>
    </source>
</evidence>